<evidence type="ECO:0000256" key="2">
    <source>
        <dbReference type="ARBA" id="ARBA00022448"/>
    </source>
</evidence>
<dbReference type="InterPro" id="IPR023173">
    <property type="entry name" value="NADPH_Cyt_P450_Rdtase_alpha"/>
</dbReference>
<dbReference type="Gene3D" id="2.40.30.10">
    <property type="entry name" value="Translation factors"/>
    <property type="match status" value="1"/>
</dbReference>
<dbReference type="EMBL" id="BCNV01000001">
    <property type="protein sequence ID" value="GAS81492.1"/>
    <property type="molecule type" value="Genomic_DNA"/>
</dbReference>
<sequence length="1084" mass="121868">MSDATYIPQPKMYGPLGNLPLIDKDKPTLSLGVLAEQHGPIYRLTVPGYSGLIVSGPDLVAELCDVSRFDKFVYNELENVRAFGGDGLFTSKTSEPNWKKAHNILLPTFSKQAMKGYHPMMVDIAEQLINKWARLNSNDTIDVADDMTRLTLDTIGLCGFNYRFNSFYRQDHSPFIESMVRALNEAMQKSSRLKIQNLLMVKTKRQFQEDIQTMFSLVDQIIEERKASSAPEEVDLLARMLNGKDPETGEMLDDENIRYQIITFLIAGHETTSGLLSFALYFLLKNPESLQKAYAEVDQILVSDSPQYEEILQLPYIRMILSESLRLWPTAPGFDVYAKEDTVIGGKYPLKKGESCSILLPQLHRDRDAWGEDAELFRPERFEDTTKVPHHAYKPFGNGERACIGMQFALYEATLVLGMVLKHFELIDYSNYELDVKQTLTLKPGDFRIQVKARAASQTMNKAIVNAEEKPGPVVHKNVASDSQTGEMLAVEADGNPSLLVLYGSNLGTAEGIARELAEKGRSNGIPSEAASLNEWACRLPQQGVVLIVTASYNGKPPQNATAFVDWLNGAESEEARDVNYAVLGCGDRSWSGTYQSIPRLMDEKLEILGGKRLLSRGEADAGGDMEKQVEAWQHMLWPQLLNALGINSEIVKPSTPSANRLQMEIVREKTDMPLARTYDASYATVVVNKELQDPGSGRSTRHIEVLLPEGMIYREGDHLGVLPSNQKQNVDRILRRFGLSEDVQIQLTSDMTHLTHLPLNRPVKVYELLNHCVELQTPVTRAQLQELANHTVCPPHKRELEGMLDENSYRDYILANRVTMLELLEKYEACELPFERFLELLPPLKPRYYSISSSPSLNSEQASITVSVVREPAWNGKGEYLGVASSYLAGCPSGTRVLMFVRTPESDFHLSEEADVPMIMVGPGTGVAPFRGFLQARAVMKQRGLPLSEAHLFFGCRDDSDFIYRQELEQYEREGIVKLHTAFSRAEGKPKTYVQHLMKEDSEQLLHMLMNKGKLYICGDGSHMAPAVEETLRQAYQEVQGATMQQAKDWLIQLQAEGRYVQDVWAGNKRTSEPSKAVHQEIH</sequence>
<comment type="catalytic activity">
    <reaction evidence="14">
        <text>an organic molecule + reduced [NADPH--hemoprotein reductase] + O2 = an alcohol + oxidized [NADPH--hemoprotein reductase] + H2O + H(+)</text>
        <dbReference type="Rhea" id="RHEA:17149"/>
        <dbReference type="Rhea" id="RHEA-COMP:11964"/>
        <dbReference type="Rhea" id="RHEA-COMP:11965"/>
        <dbReference type="ChEBI" id="CHEBI:15377"/>
        <dbReference type="ChEBI" id="CHEBI:15378"/>
        <dbReference type="ChEBI" id="CHEBI:15379"/>
        <dbReference type="ChEBI" id="CHEBI:30879"/>
        <dbReference type="ChEBI" id="CHEBI:57618"/>
        <dbReference type="ChEBI" id="CHEBI:58210"/>
        <dbReference type="ChEBI" id="CHEBI:142491"/>
        <dbReference type="EC" id="1.14.14.1"/>
    </reaction>
</comment>
<dbReference type="GO" id="GO:0003958">
    <property type="term" value="F:NADPH-hemoprotein reductase activity"/>
    <property type="evidence" value="ECO:0007669"/>
    <property type="project" value="UniProtKB-UniRule"/>
</dbReference>
<dbReference type="Proteomes" id="UP000069697">
    <property type="component" value="Unassembled WGS sequence"/>
</dbReference>
<dbReference type="InterPro" id="IPR036396">
    <property type="entry name" value="Cyt_P450_sf"/>
</dbReference>
<dbReference type="InterPro" id="IPR001094">
    <property type="entry name" value="Flavdoxin-like"/>
</dbReference>
<dbReference type="Pfam" id="PF00067">
    <property type="entry name" value="p450"/>
    <property type="match status" value="1"/>
</dbReference>
<dbReference type="InterPro" id="IPR008254">
    <property type="entry name" value="Flavodoxin/NO_synth"/>
</dbReference>
<dbReference type="PIRSF" id="PIRSF000209">
    <property type="entry name" value="Bifunctional_P450_P450R"/>
    <property type="match status" value="1"/>
</dbReference>
<dbReference type="InterPro" id="IPR001433">
    <property type="entry name" value="OxRdtase_FAD/NAD-bd"/>
</dbReference>
<dbReference type="GO" id="GO:0005829">
    <property type="term" value="C:cytosol"/>
    <property type="evidence" value="ECO:0007669"/>
    <property type="project" value="TreeGrafter"/>
</dbReference>
<dbReference type="InterPro" id="IPR029039">
    <property type="entry name" value="Flavoprotein-like_sf"/>
</dbReference>
<protein>
    <recommendedName>
        <fullName evidence="14">Bifunctional cytochrome P450/NADPH--P450 reductase</fullName>
    </recommendedName>
    <domain>
        <recommendedName>
            <fullName evidence="14">Cytochrome P450</fullName>
            <ecNumber evidence="14">1.14.14.1</ecNumber>
        </recommendedName>
    </domain>
    <domain>
        <recommendedName>
            <fullName evidence="14">NADPH--cytochrome P450 reductase</fullName>
            <ecNumber evidence="14">1.6.2.4</ecNumber>
        </recommendedName>
    </domain>
</protein>
<evidence type="ECO:0000256" key="10">
    <source>
        <dbReference type="ARBA" id="ARBA00023004"/>
    </source>
</evidence>
<feature type="binding site" description="axial binding residue" evidence="15">
    <location>
        <position position="403"/>
    </location>
    <ligand>
        <name>heme</name>
        <dbReference type="ChEBI" id="CHEBI:30413"/>
    </ligand>
    <ligandPart>
        <name>Fe</name>
        <dbReference type="ChEBI" id="CHEBI:18248"/>
    </ligandPart>
</feature>
<dbReference type="InterPro" id="IPR017938">
    <property type="entry name" value="Riboflavin_synthase-like_b-brl"/>
</dbReference>
<keyword evidence="4 14" id="KW-0285">Flavoprotein</keyword>
<evidence type="ECO:0000313" key="19">
    <source>
        <dbReference type="Proteomes" id="UP000069697"/>
    </source>
</evidence>
<dbReference type="Gene3D" id="3.40.50.80">
    <property type="entry name" value="Nucleotide-binding domain of ferredoxin-NADP reductase (FNR) module"/>
    <property type="match status" value="1"/>
</dbReference>
<keyword evidence="3 14" id="KW-0349">Heme</keyword>
<dbReference type="GO" id="GO:0050660">
    <property type="term" value="F:flavin adenine dinucleotide binding"/>
    <property type="evidence" value="ECO:0007669"/>
    <property type="project" value="TreeGrafter"/>
</dbReference>
<dbReference type="InterPro" id="IPR017972">
    <property type="entry name" value="Cyt_P450_CS"/>
</dbReference>
<organism evidence="18 19">
    <name type="scientific">Paenibacillus amylolyticus</name>
    <dbReference type="NCBI Taxonomy" id="1451"/>
    <lineage>
        <taxon>Bacteria</taxon>
        <taxon>Bacillati</taxon>
        <taxon>Bacillota</taxon>
        <taxon>Bacilli</taxon>
        <taxon>Bacillales</taxon>
        <taxon>Paenibacillaceae</taxon>
        <taxon>Paenibacillus</taxon>
    </lineage>
</organism>
<dbReference type="PROSITE" id="PS00086">
    <property type="entry name" value="CYTOCHROME_P450"/>
    <property type="match status" value="1"/>
</dbReference>
<dbReference type="SUPFAM" id="SSF48264">
    <property type="entry name" value="Cytochrome P450"/>
    <property type="match status" value="1"/>
</dbReference>
<dbReference type="GO" id="GO:0070330">
    <property type="term" value="F:aromatase activity"/>
    <property type="evidence" value="ECO:0007669"/>
    <property type="project" value="UniProtKB-UniRule"/>
</dbReference>
<dbReference type="Gene3D" id="1.20.990.10">
    <property type="entry name" value="NADPH-cytochrome p450 Reductase, Chain A, domain 3"/>
    <property type="match status" value="1"/>
</dbReference>
<dbReference type="PRINTS" id="PR00369">
    <property type="entry name" value="FLAVODOXIN"/>
</dbReference>
<dbReference type="Gene3D" id="3.40.50.360">
    <property type="match status" value="1"/>
</dbReference>
<dbReference type="CDD" id="cd06206">
    <property type="entry name" value="bifunctional_CYPOR"/>
    <property type="match status" value="1"/>
</dbReference>
<evidence type="ECO:0000313" key="18">
    <source>
        <dbReference type="EMBL" id="GAS81492.1"/>
    </source>
</evidence>
<dbReference type="GO" id="GO:0005506">
    <property type="term" value="F:iron ion binding"/>
    <property type="evidence" value="ECO:0007669"/>
    <property type="project" value="UniProtKB-UniRule"/>
</dbReference>
<dbReference type="PROSITE" id="PS51384">
    <property type="entry name" value="FAD_FR"/>
    <property type="match status" value="1"/>
</dbReference>
<keyword evidence="10 14" id="KW-0408">Iron</keyword>
<evidence type="ECO:0000256" key="3">
    <source>
        <dbReference type="ARBA" id="ARBA00022617"/>
    </source>
</evidence>
<evidence type="ECO:0000256" key="7">
    <source>
        <dbReference type="ARBA" id="ARBA00022827"/>
    </source>
</evidence>
<comment type="function">
    <text evidence="14">Functions as a fatty acid monooxygenase.</text>
</comment>
<evidence type="ECO:0000256" key="15">
    <source>
        <dbReference type="PIRSR" id="PIRSR000209-1"/>
    </source>
</evidence>
<dbReference type="FunFam" id="1.10.630.10:FF:000040">
    <property type="entry name" value="Bifunctional cytochrome P450/NADPH--P450 reductase"/>
    <property type="match status" value="1"/>
</dbReference>
<evidence type="ECO:0000256" key="5">
    <source>
        <dbReference type="ARBA" id="ARBA00022643"/>
    </source>
</evidence>
<dbReference type="InterPro" id="IPR003097">
    <property type="entry name" value="CysJ-like_FAD-binding"/>
</dbReference>
<keyword evidence="9 14" id="KW-0560">Oxidoreductase</keyword>
<evidence type="ECO:0000259" key="16">
    <source>
        <dbReference type="PROSITE" id="PS50902"/>
    </source>
</evidence>
<dbReference type="EC" id="1.14.14.1" evidence="14"/>
<proteinExistence type="inferred from homology"/>
<dbReference type="PANTHER" id="PTHR19384">
    <property type="entry name" value="NITRIC OXIDE SYNTHASE-RELATED"/>
    <property type="match status" value="1"/>
</dbReference>
<evidence type="ECO:0000256" key="8">
    <source>
        <dbReference type="ARBA" id="ARBA00022857"/>
    </source>
</evidence>
<dbReference type="InterPro" id="IPR017927">
    <property type="entry name" value="FAD-bd_FR_type"/>
</dbReference>
<evidence type="ECO:0000256" key="14">
    <source>
        <dbReference type="PIRNR" id="PIRNR000209"/>
    </source>
</evidence>
<dbReference type="InterPro" id="IPR001709">
    <property type="entry name" value="Flavoprot_Pyr_Nucl_cyt_Rdtase"/>
</dbReference>
<dbReference type="PROSITE" id="PS50902">
    <property type="entry name" value="FLAVODOXIN_LIKE"/>
    <property type="match status" value="1"/>
</dbReference>
<feature type="domain" description="Flavodoxin-like" evidence="16">
    <location>
        <begin position="499"/>
        <end position="638"/>
    </location>
</feature>
<comment type="catalytic activity">
    <reaction evidence="13">
        <text>hydrogen sulfide + 3 NADP(+) + 3 H2O = sulfite + 3 NADPH + 4 H(+)</text>
        <dbReference type="Rhea" id="RHEA:13801"/>
        <dbReference type="ChEBI" id="CHEBI:15377"/>
        <dbReference type="ChEBI" id="CHEBI:15378"/>
        <dbReference type="ChEBI" id="CHEBI:17359"/>
        <dbReference type="ChEBI" id="CHEBI:29919"/>
        <dbReference type="ChEBI" id="CHEBI:57783"/>
        <dbReference type="ChEBI" id="CHEBI:58349"/>
        <dbReference type="EC" id="1.8.1.2"/>
    </reaction>
</comment>
<name>A0A100VKH1_PAEAM</name>
<keyword evidence="8 14" id="KW-0521">NADP</keyword>
<evidence type="ECO:0000256" key="9">
    <source>
        <dbReference type="ARBA" id="ARBA00023002"/>
    </source>
</evidence>
<gene>
    <name evidence="18" type="ORF">PAHA3_1566</name>
</gene>
<reference evidence="19" key="2">
    <citation type="submission" date="2016-01" db="EMBL/GenBank/DDBJ databases">
        <title>Draft Genome Sequence of Paenibacillus amylolyticus Heshi-A3 that Was Isolated from Fermented Rice Bran with Aging Salted Mackerel, Which Was Named Heshiko as Traditional Fermented Seafood in Japan.</title>
        <authorList>
            <person name="Akuzawa S."/>
            <person name="Nakagawa J."/>
            <person name="Kanekatsu T."/>
            <person name="Kubota E."/>
            <person name="Ohtake R."/>
            <person name="Suzuki T."/>
            <person name="Kanesaki Y."/>
        </authorList>
    </citation>
    <scope>NUCLEOTIDE SEQUENCE [LARGE SCALE GENOMIC DNA]</scope>
    <source>
        <strain evidence="19">Heshi-A3</strain>
    </source>
</reference>
<dbReference type="Pfam" id="PF00175">
    <property type="entry name" value="NAD_binding_1"/>
    <property type="match status" value="1"/>
</dbReference>
<comment type="cofactor">
    <cofactor evidence="14">
        <name>FAD</name>
        <dbReference type="ChEBI" id="CHEBI:57692"/>
    </cofactor>
    <cofactor evidence="14">
        <name>FMN</name>
        <dbReference type="ChEBI" id="CHEBI:58210"/>
    </cofactor>
</comment>
<evidence type="ECO:0000256" key="6">
    <source>
        <dbReference type="ARBA" id="ARBA00022723"/>
    </source>
</evidence>
<keyword evidence="14" id="KW-0249">Electron transport</keyword>
<dbReference type="SUPFAM" id="SSF52218">
    <property type="entry name" value="Flavoproteins"/>
    <property type="match status" value="1"/>
</dbReference>
<evidence type="ECO:0000256" key="1">
    <source>
        <dbReference type="ARBA" id="ARBA00010018"/>
    </source>
</evidence>
<comment type="catalytic activity">
    <reaction evidence="12 14">
        <text>2 oxidized [cytochrome P450] + NADPH = 2 reduced [cytochrome P450] + NADP(+) + H(+)</text>
        <dbReference type="Rhea" id="RHEA:24040"/>
        <dbReference type="Rhea" id="RHEA-COMP:14627"/>
        <dbReference type="Rhea" id="RHEA-COMP:14628"/>
        <dbReference type="ChEBI" id="CHEBI:15378"/>
        <dbReference type="ChEBI" id="CHEBI:55376"/>
        <dbReference type="ChEBI" id="CHEBI:57783"/>
        <dbReference type="ChEBI" id="CHEBI:58349"/>
        <dbReference type="ChEBI" id="CHEBI:60344"/>
        <dbReference type="EC" id="1.6.2.4"/>
    </reaction>
</comment>
<keyword evidence="7 14" id="KW-0274">FAD</keyword>
<dbReference type="InterPro" id="IPR001128">
    <property type="entry name" value="Cyt_P450"/>
</dbReference>
<evidence type="ECO:0000256" key="11">
    <source>
        <dbReference type="ARBA" id="ARBA00023033"/>
    </source>
</evidence>
<comment type="caution">
    <text evidence="18">The sequence shown here is derived from an EMBL/GenBank/DDBJ whole genome shotgun (WGS) entry which is preliminary data.</text>
</comment>
<dbReference type="CDD" id="cd11068">
    <property type="entry name" value="CYP120A1"/>
    <property type="match status" value="1"/>
</dbReference>
<dbReference type="SUPFAM" id="SSF63380">
    <property type="entry name" value="Riboflavin synthase domain-like"/>
    <property type="match status" value="1"/>
</dbReference>
<dbReference type="GO" id="GO:0010181">
    <property type="term" value="F:FMN binding"/>
    <property type="evidence" value="ECO:0007669"/>
    <property type="project" value="UniProtKB-UniRule"/>
</dbReference>
<dbReference type="SUPFAM" id="SSF52343">
    <property type="entry name" value="Ferredoxin reductase-like, C-terminal NADP-linked domain"/>
    <property type="match status" value="1"/>
</dbReference>
<evidence type="ECO:0000256" key="13">
    <source>
        <dbReference type="ARBA" id="ARBA00052219"/>
    </source>
</evidence>
<accession>A0A100VKH1</accession>
<reference evidence="18 19" key="1">
    <citation type="journal article" date="2016" name="Genome Announc.">
        <title>Draft Genome Sequence of Paenibacillus amylolyticus Heshi-A3, Isolated from Fermented Rice Bran in a Japanese Fermented Seafood Dish.</title>
        <authorList>
            <person name="Akuzawa S."/>
            <person name="Nagaoka J."/>
            <person name="Kanekatsu M."/>
            <person name="Kubota E."/>
            <person name="Ohtake R."/>
            <person name="Suzuki T."/>
            <person name="Kanesaki Y."/>
        </authorList>
    </citation>
    <scope>NUCLEOTIDE SEQUENCE [LARGE SCALE GENOMIC DNA]</scope>
    <source>
        <strain evidence="18 19">Heshi-A3</strain>
    </source>
</reference>
<evidence type="ECO:0000256" key="12">
    <source>
        <dbReference type="ARBA" id="ARBA00049342"/>
    </source>
</evidence>
<dbReference type="PANTHER" id="PTHR19384:SF17">
    <property type="entry name" value="NADPH--CYTOCHROME P450 REDUCTASE"/>
    <property type="match status" value="1"/>
</dbReference>
<dbReference type="PRINTS" id="PR00371">
    <property type="entry name" value="FPNCR"/>
</dbReference>
<evidence type="ECO:0000259" key="17">
    <source>
        <dbReference type="PROSITE" id="PS51384"/>
    </source>
</evidence>
<dbReference type="EC" id="1.6.2.4" evidence="14"/>
<dbReference type="RefSeq" id="WP_062834193.1">
    <property type="nucleotide sequence ID" value="NZ_BCNV01000001.1"/>
</dbReference>
<dbReference type="Gene3D" id="1.10.630.10">
    <property type="entry name" value="Cytochrome P450"/>
    <property type="match status" value="1"/>
</dbReference>
<dbReference type="Pfam" id="PF00258">
    <property type="entry name" value="Flavodoxin_1"/>
    <property type="match status" value="1"/>
</dbReference>
<dbReference type="InterPro" id="IPR039261">
    <property type="entry name" value="FNR_nucleotide-bd"/>
</dbReference>
<feature type="domain" description="FAD-binding FR-type" evidence="17">
    <location>
        <begin position="679"/>
        <end position="912"/>
    </location>
</feature>
<keyword evidence="11 14" id="KW-0503">Monooxygenase</keyword>
<keyword evidence="6 14" id="KW-0479">Metal-binding</keyword>
<comment type="similarity">
    <text evidence="1 14">In the N-terminal section; belongs to the cytochrome P450 family.</text>
</comment>
<dbReference type="AlphaFoldDB" id="A0A100VKH1"/>
<dbReference type="GO" id="GO:0020037">
    <property type="term" value="F:heme binding"/>
    <property type="evidence" value="ECO:0007669"/>
    <property type="project" value="UniProtKB-UniRule"/>
</dbReference>
<evidence type="ECO:0000256" key="4">
    <source>
        <dbReference type="ARBA" id="ARBA00022630"/>
    </source>
</evidence>
<dbReference type="FunFam" id="3.40.50.80:FF:000001">
    <property type="entry name" value="NADPH--cytochrome P450 reductase 1"/>
    <property type="match status" value="1"/>
</dbReference>
<dbReference type="Pfam" id="PF00667">
    <property type="entry name" value="FAD_binding_1"/>
    <property type="match status" value="1"/>
</dbReference>
<dbReference type="InterPro" id="IPR023206">
    <property type="entry name" value="Bifunctional_P450_P450_red"/>
</dbReference>
<keyword evidence="2 14" id="KW-0813">Transport</keyword>
<dbReference type="GO" id="GO:0004783">
    <property type="term" value="F:sulfite reductase (NADPH) activity"/>
    <property type="evidence" value="ECO:0007669"/>
    <property type="project" value="UniProtKB-EC"/>
</dbReference>
<keyword evidence="5 14" id="KW-0288">FMN</keyword>
<comment type="cofactor">
    <cofactor evidence="14 15">
        <name>heme</name>
        <dbReference type="ChEBI" id="CHEBI:30413"/>
    </cofactor>
</comment>